<dbReference type="GO" id="GO:0005829">
    <property type="term" value="C:cytosol"/>
    <property type="evidence" value="ECO:0007669"/>
    <property type="project" value="TreeGrafter"/>
</dbReference>
<dbReference type="PANTHER" id="PTHR30154">
    <property type="entry name" value="LEUCINE-RESPONSIVE REGULATORY PROTEIN"/>
    <property type="match status" value="1"/>
</dbReference>
<dbReference type="PANTHER" id="PTHR30154:SF34">
    <property type="entry name" value="TRANSCRIPTIONAL REGULATOR AZLB"/>
    <property type="match status" value="1"/>
</dbReference>
<gene>
    <name evidence="6" type="ORF">SAMN05421872_102463</name>
</gene>
<keyword evidence="3" id="KW-0804">Transcription</keyword>
<dbReference type="SUPFAM" id="SSF46785">
    <property type="entry name" value="Winged helix' DNA-binding domain"/>
    <property type="match status" value="2"/>
</dbReference>
<dbReference type="InterPro" id="IPR036390">
    <property type="entry name" value="WH_DNA-bd_sf"/>
</dbReference>
<evidence type="ECO:0000256" key="2">
    <source>
        <dbReference type="ARBA" id="ARBA00023125"/>
    </source>
</evidence>
<evidence type="ECO:0000313" key="7">
    <source>
        <dbReference type="Proteomes" id="UP000199034"/>
    </source>
</evidence>
<feature type="domain" description="Transcription regulator AsnC/Lrp ligand binding" evidence="4">
    <location>
        <begin position="253"/>
        <end position="315"/>
    </location>
</feature>
<name>A0A1G6M651_9ACTN</name>
<dbReference type="Gene3D" id="3.30.70.920">
    <property type="match status" value="1"/>
</dbReference>
<feature type="domain" description="HTH asnC-type" evidence="5">
    <location>
        <begin position="8"/>
        <end position="49"/>
    </location>
</feature>
<evidence type="ECO:0000256" key="3">
    <source>
        <dbReference type="ARBA" id="ARBA00023163"/>
    </source>
</evidence>
<dbReference type="STRING" id="1045774.SAMN05421872_102463"/>
<accession>A0A1G6M651</accession>
<dbReference type="GO" id="GO:0043565">
    <property type="term" value="F:sequence-specific DNA binding"/>
    <property type="evidence" value="ECO:0007669"/>
    <property type="project" value="InterPro"/>
</dbReference>
<dbReference type="SUPFAM" id="SSF54909">
    <property type="entry name" value="Dimeric alpha+beta barrel"/>
    <property type="match status" value="1"/>
</dbReference>
<proteinExistence type="predicted"/>
<keyword evidence="7" id="KW-1185">Reference proteome</keyword>
<evidence type="ECO:0000259" key="4">
    <source>
        <dbReference type="Pfam" id="PF01037"/>
    </source>
</evidence>
<keyword evidence="1" id="KW-0805">Transcription regulation</keyword>
<organism evidence="6 7">
    <name type="scientific">Nocardioides lianchengensis</name>
    <dbReference type="NCBI Taxonomy" id="1045774"/>
    <lineage>
        <taxon>Bacteria</taxon>
        <taxon>Bacillati</taxon>
        <taxon>Actinomycetota</taxon>
        <taxon>Actinomycetes</taxon>
        <taxon>Propionibacteriales</taxon>
        <taxon>Nocardioidaceae</taxon>
        <taxon>Nocardioides</taxon>
    </lineage>
</organism>
<dbReference type="Pfam" id="PF01037">
    <property type="entry name" value="AsnC_trans_reg"/>
    <property type="match status" value="1"/>
</dbReference>
<dbReference type="SMART" id="SM00344">
    <property type="entry name" value="HTH_ASNC"/>
    <property type="match status" value="2"/>
</dbReference>
<dbReference type="PRINTS" id="PR00033">
    <property type="entry name" value="HTHASNC"/>
</dbReference>
<evidence type="ECO:0000256" key="1">
    <source>
        <dbReference type="ARBA" id="ARBA00023015"/>
    </source>
</evidence>
<dbReference type="InterPro" id="IPR019888">
    <property type="entry name" value="Tscrpt_reg_AsnC-like"/>
</dbReference>
<reference evidence="6 7" key="1">
    <citation type="submission" date="2016-10" db="EMBL/GenBank/DDBJ databases">
        <authorList>
            <person name="de Groot N.N."/>
        </authorList>
    </citation>
    <scope>NUCLEOTIDE SEQUENCE [LARGE SCALE GENOMIC DNA]</scope>
    <source>
        <strain evidence="6 7">CGMCC 4.6858</strain>
    </source>
</reference>
<evidence type="ECO:0000259" key="5">
    <source>
        <dbReference type="Pfam" id="PF13404"/>
    </source>
</evidence>
<dbReference type="GO" id="GO:0043200">
    <property type="term" value="P:response to amino acid"/>
    <property type="evidence" value="ECO:0007669"/>
    <property type="project" value="TreeGrafter"/>
</dbReference>
<dbReference type="InterPro" id="IPR011008">
    <property type="entry name" value="Dimeric_a/b-barrel"/>
</dbReference>
<dbReference type="RefSeq" id="WP_170866949.1">
    <property type="nucleotide sequence ID" value="NZ_FMZM01000002.1"/>
</dbReference>
<dbReference type="Gene3D" id="1.10.10.10">
    <property type="entry name" value="Winged helix-like DNA-binding domain superfamily/Winged helix DNA-binding domain"/>
    <property type="match status" value="2"/>
</dbReference>
<protein>
    <submittedName>
        <fullName evidence="6">DNA-binding transcriptional regulator, Lrp family</fullName>
    </submittedName>
</protein>
<dbReference type="InterPro" id="IPR000485">
    <property type="entry name" value="AsnC-type_HTH_dom"/>
</dbReference>
<dbReference type="AlphaFoldDB" id="A0A1G6M651"/>
<dbReference type="InterPro" id="IPR019887">
    <property type="entry name" value="Tscrpt_reg_AsnC/Lrp_C"/>
</dbReference>
<dbReference type="Pfam" id="PF13412">
    <property type="entry name" value="HTH_24"/>
    <property type="match status" value="1"/>
</dbReference>
<dbReference type="InterPro" id="IPR036388">
    <property type="entry name" value="WH-like_DNA-bd_sf"/>
</dbReference>
<sequence>MPEESVALDQIDRQILHSLHLAPRAPFAVLAGVLGISEQTVARRYRRMRRDGIVRVLGVRRPEGRGETAWVVRIRCRPGGAPALARALAQREDVSWVSIAAGAVEVVCSVRSPSARIREDLLVERLPRSSPVLGVEVAMVMHGYVVELSEPTGLRALDDAQRAALTEWSVSDPAPDASTWPLLPPDAHDRALLARLSEDGRATYADLAAVSGTTAGAARRRLRSLLAAGLVYFDVDVSPDVIDRAVAAHLWATVRPGDLDAAGRKVADLPGVEYAAAITGQHNLLVSVTSRDHRELYELVTQGVGSLPGIVSLEISPWGTVVKRTGTLVADGRLAP</sequence>
<dbReference type="EMBL" id="FMZM01000002">
    <property type="protein sequence ID" value="SDC51042.1"/>
    <property type="molecule type" value="Genomic_DNA"/>
</dbReference>
<dbReference type="Pfam" id="PF13404">
    <property type="entry name" value="HTH_AsnC-type"/>
    <property type="match status" value="1"/>
</dbReference>
<keyword evidence="2 6" id="KW-0238">DNA-binding</keyword>
<evidence type="ECO:0000313" key="6">
    <source>
        <dbReference type="EMBL" id="SDC51042.1"/>
    </source>
</evidence>
<dbReference type="Proteomes" id="UP000199034">
    <property type="component" value="Unassembled WGS sequence"/>
</dbReference>